<dbReference type="RefSeq" id="WP_015408539.1">
    <property type="nucleotide sequence ID" value="NC_020388.1"/>
</dbReference>
<dbReference type="Proteomes" id="UP000011867">
    <property type="component" value="Chromosome"/>
</dbReference>
<reference evidence="2 3" key="1">
    <citation type="journal article" date="2013" name="Genome Announc.">
        <title>Genome of the haloarchaeon Natronomonas moolapensis, a neutrophilic member of a previously haloalkaliphilic genus.</title>
        <authorList>
            <person name="Dyall-Smith M.L."/>
            <person name="Pfeiffer F."/>
            <person name="Oberwinkler T."/>
            <person name="Klee K."/>
            <person name="Rampp M."/>
            <person name="Palm P."/>
            <person name="Gross K."/>
            <person name="Schuster S.C."/>
            <person name="Oesterhelt D."/>
        </authorList>
    </citation>
    <scope>NUCLEOTIDE SEQUENCE [LARGE SCALE GENOMIC DNA]</scope>
    <source>
        <strain evidence="3">DSM 18674 / JCM 14361 / 8.8.11</strain>
    </source>
</reference>
<dbReference type="GeneID" id="14650736"/>
<dbReference type="AlphaFoldDB" id="M1XP09"/>
<gene>
    <name evidence="2" type="ordered locus">Nmlp_1494</name>
</gene>
<evidence type="ECO:0000259" key="1">
    <source>
        <dbReference type="Pfam" id="PF02589"/>
    </source>
</evidence>
<dbReference type="InterPro" id="IPR037171">
    <property type="entry name" value="NagB/RpiA_transferase-like"/>
</dbReference>
<protein>
    <submittedName>
        <fullName evidence="2">DUF162 family protein</fullName>
    </submittedName>
</protein>
<dbReference type="EMBL" id="HF582854">
    <property type="protein sequence ID" value="CCQ35696.1"/>
    <property type="molecule type" value="Genomic_DNA"/>
</dbReference>
<dbReference type="eggNOG" id="arCOG04519">
    <property type="taxonomic scope" value="Archaea"/>
</dbReference>
<name>M1XP09_NATM8</name>
<dbReference type="SUPFAM" id="SSF100950">
    <property type="entry name" value="NagB/RpiA/CoA transferase-like"/>
    <property type="match status" value="1"/>
</dbReference>
<dbReference type="HOGENOM" id="CLU_090664_1_3_2"/>
<sequence>MATQHTEPAPFDRFERTVGAYDVGVQRVQPSTVRETIADLVSGPAVGTPIDIEGATLPEAVTTGPTTAELEAAETGVTTASLAIAEYGSVVLRATAEGSEPISLFNDLHVVVLRESDIVPDMATAFEWLGEELRATRDSAIIATGPSATADMGALVQGAHGPKDVEVIVVA</sequence>
<dbReference type="STRING" id="268739.Nmlp_1494"/>
<dbReference type="InterPro" id="IPR024185">
    <property type="entry name" value="FTHF_cligase-like_sf"/>
</dbReference>
<dbReference type="OrthoDB" id="199019at2157"/>
<evidence type="ECO:0000313" key="2">
    <source>
        <dbReference type="EMBL" id="CCQ35696.1"/>
    </source>
</evidence>
<accession>M1XP09</accession>
<keyword evidence="3" id="KW-1185">Reference proteome</keyword>
<organism evidence="2 3">
    <name type="scientific">Natronomonas moolapensis (strain DSM 18674 / CECT 7526 / JCM 14361 / 8.8.11)</name>
    <dbReference type="NCBI Taxonomy" id="268739"/>
    <lineage>
        <taxon>Archaea</taxon>
        <taxon>Methanobacteriati</taxon>
        <taxon>Methanobacteriota</taxon>
        <taxon>Stenosarchaea group</taxon>
        <taxon>Halobacteria</taxon>
        <taxon>Halobacteriales</taxon>
        <taxon>Natronomonadaceae</taxon>
        <taxon>Natronomonas</taxon>
    </lineage>
</organism>
<dbReference type="KEGG" id="nmo:Nmlp_1494"/>
<dbReference type="PANTHER" id="PTHR43682">
    <property type="entry name" value="LACTATE UTILIZATION PROTEIN C"/>
    <property type="match status" value="1"/>
</dbReference>
<feature type="domain" description="LUD" evidence="1">
    <location>
        <begin position="67"/>
        <end position="170"/>
    </location>
</feature>
<dbReference type="PANTHER" id="PTHR43682:SF1">
    <property type="entry name" value="LACTATE UTILIZATION PROTEIN C"/>
    <property type="match status" value="1"/>
</dbReference>
<dbReference type="InterPro" id="IPR003741">
    <property type="entry name" value="LUD_dom"/>
</dbReference>
<dbReference type="Gene3D" id="3.40.50.10420">
    <property type="entry name" value="NagB/RpiA/CoA transferase-like"/>
    <property type="match status" value="1"/>
</dbReference>
<dbReference type="Pfam" id="PF02589">
    <property type="entry name" value="LUD_dom"/>
    <property type="match status" value="1"/>
</dbReference>
<proteinExistence type="predicted"/>
<evidence type="ECO:0000313" key="3">
    <source>
        <dbReference type="Proteomes" id="UP000011867"/>
    </source>
</evidence>